<dbReference type="PANTHER" id="PTHR30572:SF4">
    <property type="entry name" value="ABC TRANSPORTER PERMEASE YTRF"/>
    <property type="match status" value="1"/>
</dbReference>
<comment type="caution">
    <text evidence="9">The sequence shown here is derived from an EMBL/GenBank/DDBJ whole genome shotgun (WGS) entry which is preliminary data.</text>
</comment>
<evidence type="ECO:0000256" key="7">
    <source>
        <dbReference type="SAM" id="Phobius"/>
    </source>
</evidence>
<evidence type="ECO:0000313" key="9">
    <source>
        <dbReference type="EMBL" id="HJD30413.1"/>
    </source>
</evidence>
<evidence type="ECO:0000256" key="2">
    <source>
        <dbReference type="ARBA" id="ARBA00022475"/>
    </source>
</evidence>
<dbReference type="GO" id="GO:0005886">
    <property type="term" value="C:plasma membrane"/>
    <property type="evidence" value="ECO:0007669"/>
    <property type="project" value="UniProtKB-SubCell"/>
</dbReference>
<feature type="transmembrane region" description="Helical" evidence="7">
    <location>
        <begin position="478"/>
        <end position="501"/>
    </location>
</feature>
<evidence type="ECO:0000256" key="1">
    <source>
        <dbReference type="ARBA" id="ARBA00004651"/>
    </source>
</evidence>
<feature type="transmembrane region" description="Helical" evidence="7">
    <location>
        <begin position="579"/>
        <end position="598"/>
    </location>
</feature>
<evidence type="ECO:0000256" key="6">
    <source>
        <dbReference type="ARBA" id="ARBA00038076"/>
    </source>
</evidence>
<evidence type="ECO:0000256" key="4">
    <source>
        <dbReference type="ARBA" id="ARBA00022989"/>
    </source>
</evidence>
<evidence type="ECO:0000256" key="5">
    <source>
        <dbReference type="ARBA" id="ARBA00023136"/>
    </source>
</evidence>
<evidence type="ECO:0000256" key="3">
    <source>
        <dbReference type="ARBA" id="ARBA00022692"/>
    </source>
</evidence>
<dbReference type="InterPro" id="IPR050250">
    <property type="entry name" value="Macrolide_Exporter_MacB"/>
</dbReference>
<name>A0A9D2QVI6_9FIRM</name>
<protein>
    <submittedName>
        <fullName evidence="9">FtsX-like permease family protein</fullName>
    </submittedName>
</protein>
<dbReference type="GO" id="GO:0022857">
    <property type="term" value="F:transmembrane transporter activity"/>
    <property type="evidence" value="ECO:0007669"/>
    <property type="project" value="TreeGrafter"/>
</dbReference>
<feature type="transmembrane region" description="Helical" evidence="7">
    <location>
        <begin position="134"/>
        <end position="157"/>
    </location>
</feature>
<dbReference type="Pfam" id="PF02687">
    <property type="entry name" value="FtsX"/>
    <property type="match status" value="2"/>
</dbReference>
<feature type="domain" description="ABC3 transporter permease C-terminal" evidence="8">
    <location>
        <begin position="488"/>
        <end position="604"/>
    </location>
</feature>
<dbReference type="AlphaFoldDB" id="A0A9D2QVI6"/>
<keyword evidence="3 7" id="KW-0812">Transmembrane</keyword>
<evidence type="ECO:0000259" key="8">
    <source>
        <dbReference type="Pfam" id="PF02687"/>
    </source>
</evidence>
<evidence type="ECO:0000313" key="10">
    <source>
        <dbReference type="Proteomes" id="UP000823851"/>
    </source>
</evidence>
<dbReference type="EMBL" id="DWUW01000015">
    <property type="protein sequence ID" value="HJD30413.1"/>
    <property type="molecule type" value="Genomic_DNA"/>
</dbReference>
<feature type="domain" description="ABC3 transporter permease C-terminal" evidence="8">
    <location>
        <begin position="80"/>
        <end position="201"/>
    </location>
</feature>
<accession>A0A9D2QVI6</accession>
<comment type="subcellular location">
    <subcellularLocation>
        <location evidence="1">Cell membrane</location>
        <topology evidence="1">Multi-pass membrane protein</topology>
    </subcellularLocation>
</comment>
<organism evidence="9 10">
    <name type="scientific">Candidatus Eisenbergiella stercorigallinarum</name>
    <dbReference type="NCBI Taxonomy" id="2838557"/>
    <lineage>
        <taxon>Bacteria</taxon>
        <taxon>Bacillati</taxon>
        <taxon>Bacillota</taxon>
        <taxon>Clostridia</taxon>
        <taxon>Lachnospirales</taxon>
        <taxon>Lachnospiraceae</taxon>
        <taxon>Eisenbergiella</taxon>
    </lineage>
</organism>
<comment type="similarity">
    <text evidence="6">Belongs to the ABC-4 integral membrane protein family.</text>
</comment>
<keyword evidence="2" id="KW-1003">Cell membrane</keyword>
<gene>
    <name evidence="9" type="ORF">H9912_00565</name>
</gene>
<feature type="transmembrane region" description="Helical" evidence="7">
    <location>
        <begin position="536"/>
        <end position="559"/>
    </location>
</feature>
<sequence>MKSYLSLIPISARVRRRQNRMTLLCIIFAVFLVTAIFSMAEMGARMEQARLVQKHGGLSLPELFDSAMGQTLLVTAAALCLMILAAGVLMISGSIHSSVAQRTQFFGMMRCIGMSRRQVRRFVRLEALNWCKTAVPIGLALGIVTTWILCAALRFLVGEEFSHIPLFGVSVTGIVSGALVGVVTVLIAAGAPAGRASKVPPAAAVSGGSENGNAMRRPVSSPVIRIETSLGIRHAVSARKNLLLLTGSFALSIVLFLSFSVLVDFVGFLMPQSAAASDIDIASGDGDNSISPQLMETIRNMDGVRQVYGRRSLFDISAKLRGSTAAKGTDAGDTGSSITVDLVSFDDFDLKCLKKDGSLRPGSDLSEVYGNSRYVLATWDKNAAWETGDTIRVGGEALTIAGLLRYDPFSGDGLTNGRLTLITSGETFTRLTGVADYSLLMVQLRGDATEEDVAAIRSAAGSKVIFSDKREQSTAGTYLAFVVCVYGFLSIIALVTMLNIINSISMSVSARIRQYGHMRAAGMDGRQITGMIAAEAFTYAFWGCAAGCALGLPFSRLLYDFLITAHFPYASWTLPVRRLTVIVLFVLLSAALAAFAPAGRIRRMAVTETVNEL</sequence>
<feature type="transmembrane region" description="Helical" evidence="7">
    <location>
        <begin position="72"/>
        <end position="92"/>
    </location>
</feature>
<dbReference type="InterPro" id="IPR003838">
    <property type="entry name" value="ABC3_permease_C"/>
</dbReference>
<dbReference type="Proteomes" id="UP000823851">
    <property type="component" value="Unassembled WGS sequence"/>
</dbReference>
<reference evidence="9" key="1">
    <citation type="journal article" date="2021" name="PeerJ">
        <title>Extensive microbial diversity within the chicken gut microbiome revealed by metagenomics and culture.</title>
        <authorList>
            <person name="Gilroy R."/>
            <person name="Ravi A."/>
            <person name="Getino M."/>
            <person name="Pursley I."/>
            <person name="Horton D.L."/>
            <person name="Alikhan N.F."/>
            <person name="Baker D."/>
            <person name="Gharbi K."/>
            <person name="Hall N."/>
            <person name="Watson M."/>
            <person name="Adriaenssens E.M."/>
            <person name="Foster-Nyarko E."/>
            <person name="Jarju S."/>
            <person name="Secka A."/>
            <person name="Antonio M."/>
            <person name="Oren A."/>
            <person name="Chaudhuri R.R."/>
            <person name="La Ragione R."/>
            <person name="Hildebrand F."/>
            <person name="Pallen M.J."/>
        </authorList>
    </citation>
    <scope>NUCLEOTIDE SEQUENCE</scope>
    <source>
        <strain evidence="9">ChiHjej8B7-25341</strain>
    </source>
</reference>
<keyword evidence="5 7" id="KW-0472">Membrane</keyword>
<feature type="transmembrane region" description="Helical" evidence="7">
    <location>
        <begin position="163"/>
        <end position="189"/>
    </location>
</feature>
<reference evidence="9" key="2">
    <citation type="submission" date="2021-04" db="EMBL/GenBank/DDBJ databases">
        <authorList>
            <person name="Gilroy R."/>
        </authorList>
    </citation>
    <scope>NUCLEOTIDE SEQUENCE</scope>
    <source>
        <strain evidence="9">ChiHjej8B7-25341</strain>
    </source>
</reference>
<feature type="transmembrane region" description="Helical" evidence="7">
    <location>
        <begin position="21"/>
        <end position="40"/>
    </location>
</feature>
<dbReference type="PANTHER" id="PTHR30572">
    <property type="entry name" value="MEMBRANE COMPONENT OF TRANSPORTER-RELATED"/>
    <property type="match status" value="1"/>
</dbReference>
<keyword evidence="4 7" id="KW-1133">Transmembrane helix</keyword>
<proteinExistence type="inferred from homology"/>
<feature type="transmembrane region" description="Helical" evidence="7">
    <location>
        <begin position="242"/>
        <end position="270"/>
    </location>
</feature>